<name>A0A4R0PG85_9HYPH</name>
<dbReference type="GO" id="GO:0005886">
    <property type="term" value="C:plasma membrane"/>
    <property type="evidence" value="ECO:0007669"/>
    <property type="project" value="UniProtKB-SubCell"/>
</dbReference>
<dbReference type="OrthoDB" id="9805563at2"/>
<dbReference type="Pfam" id="PF03547">
    <property type="entry name" value="Mem_trans"/>
    <property type="match status" value="1"/>
</dbReference>
<evidence type="ECO:0000313" key="10">
    <source>
        <dbReference type="Proteomes" id="UP000291301"/>
    </source>
</evidence>
<evidence type="ECO:0000256" key="3">
    <source>
        <dbReference type="ARBA" id="ARBA00022448"/>
    </source>
</evidence>
<feature type="transmembrane region" description="Helical" evidence="8">
    <location>
        <begin position="226"/>
        <end position="249"/>
    </location>
</feature>
<proteinExistence type="inferred from homology"/>
<accession>A0A4R0PG85</accession>
<comment type="similarity">
    <text evidence="2">Belongs to the auxin efflux carrier (TC 2.A.69) family.</text>
</comment>
<keyword evidence="10" id="KW-1185">Reference proteome</keyword>
<keyword evidence="7 8" id="KW-0472">Membrane</keyword>
<dbReference type="PANTHER" id="PTHR36838:SF4">
    <property type="entry name" value="AUXIN EFFLUX CARRIER FAMILY PROTEIN"/>
    <property type="match status" value="1"/>
</dbReference>
<feature type="transmembrane region" description="Helical" evidence="8">
    <location>
        <begin position="126"/>
        <end position="150"/>
    </location>
</feature>
<evidence type="ECO:0000256" key="1">
    <source>
        <dbReference type="ARBA" id="ARBA00004651"/>
    </source>
</evidence>
<feature type="transmembrane region" description="Helical" evidence="8">
    <location>
        <begin position="197"/>
        <end position="214"/>
    </location>
</feature>
<comment type="caution">
    <text evidence="9">The sequence shown here is derived from an EMBL/GenBank/DDBJ whole genome shotgun (WGS) entry which is preliminary data.</text>
</comment>
<keyword evidence="5 8" id="KW-0812">Transmembrane</keyword>
<keyword evidence="4" id="KW-1003">Cell membrane</keyword>
<reference evidence="9 10" key="1">
    <citation type="journal article" date="2015" name="Antonie Van Leeuwenhoek">
        <title>Oricola cellulosilytica gen. nov., sp. nov., a cellulose-degrading bacterium of the family Phyllobacteriaceae isolated from surface seashore water, and emended descriptions of Mesorhizobium loti and Phyllobacterium myrsinacearum.</title>
        <authorList>
            <person name="Hameed A."/>
            <person name="Shahina M."/>
            <person name="Lai W.A."/>
            <person name="Lin S.Y."/>
            <person name="Young L.S."/>
            <person name="Liu Y.C."/>
            <person name="Hsu Y.H."/>
            <person name="Young C.C."/>
        </authorList>
    </citation>
    <scope>NUCLEOTIDE SEQUENCE [LARGE SCALE GENOMIC DNA]</scope>
    <source>
        <strain evidence="9 10">KCTC 52183</strain>
    </source>
</reference>
<evidence type="ECO:0000256" key="5">
    <source>
        <dbReference type="ARBA" id="ARBA00022692"/>
    </source>
</evidence>
<keyword evidence="6 8" id="KW-1133">Transmembrane helix</keyword>
<dbReference type="Proteomes" id="UP000291301">
    <property type="component" value="Unassembled WGS sequence"/>
</dbReference>
<dbReference type="InterPro" id="IPR004776">
    <property type="entry name" value="Mem_transp_PIN-like"/>
</dbReference>
<gene>
    <name evidence="9" type="ORF">E0D97_10525</name>
</gene>
<comment type="subcellular location">
    <subcellularLocation>
        <location evidence="1">Cell membrane</location>
        <topology evidence="1">Multi-pass membrane protein</topology>
    </subcellularLocation>
</comment>
<evidence type="ECO:0000256" key="4">
    <source>
        <dbReference type="ARBA" id="ARBA00022475"/>
    </source>
</evidence>
<dbReference type="PANTHER" id="PTHR36838">
    <property type="entry name" value="AUXIN EFFLUX CARRIER FAMILY PROTEIN"/>
    <property type="match status" value="1"/>
</dbReference>
<dbReference type="EMBL" id="SJST01000003">
    <property type="protein sequence ID" value="TCD14484.1"/>
    <property type="molecule type" value="Genomic_DNA"/>
</dbReference>
<feature type="transmembrane region" description="Helical" evidence="8">
    <location>
        <begin position="64"/>
        <end position="87"/>
    </location>
</feature>
<feature type="transmembrane region" description="Helical" evidence="8">
    <location>
        <begin position="255"/>
        <end position="274"/>
    </location>
</feature>
<feature type="transmembrane region" description="Helical" evidence="8">
    <location>
        <begin position="38"/>
        <end position="57"/>
    </location>
</feature>
<dbReference type="Gene3D" id="1.20.1530.20">
    <property type="match status" value="1"/>
</dbReference>
<feature type="transmembrane region" description="Helical" evidence="8">
    <location>
        <begin position="283"/>
        <end position="307"/>
    </location>
</feature>
<dbReference type="GO" id="GO:0055085">
    <property type="term" value="P:transmembrane transport"/>
    <property type="evidence" value="ECO:0007669"/>
    <property type="project" value="InterPro"/>
</dbReference>
<dbReference type="AlphaFoldDB" id="A0A4R0PG85"/>
<dbReference type="RefSeq" id="WP_131568554.1">
    <property type="nucleotide sequence ID" value="NZ_JAINFK010000002.1"/>
</dbReference>
<evidence type="ECO:0000256" key="6">
    <source>
        <dbReference type="ARBA" id="ARBA00022989"/>
    </source>
</evidence>
<evidence type="ECO:0000256" key="7">
    <source>
        <dbReference type="ARBA" id="ARBA00023136"/>
    </source>
</evidence>
<organism evidence="9 10">
    <name type="scientific">Oricola cellulosilytica</name>
    <dbReference type="NCBI Taxonomy" id="1429082"/>
    <lineage>
        <taxon>Bacteria</taxon>
        <taxon>Pseudomonadati</taxon>
        <taxon>Pseudomonadota</taxon>
        <taxon>Alphaproteobacteria</taxon>
        <taxon>Hyphomicrobiales</taxon>
        <taxon>Ahrensiaceae</taxon>
        <taxon>Oricola</taxon>
    </lineage>
</organism>
<protein>
    <submittedName>
        <fullName evidence="9">AEC family transporter</fullName>
    </submittedName>
</protein>
<evidence type="ECO:0000313" key="9">
    <source>
        <dbReference type="EMBL" id="TCD14484.1"/>
    </source>
</evidence>
<evidence type="ECO:0000256" key="8">
    <source>
        <dbReference type="SAM" id="Phobius"/>
    </source>
</evidence>
<evidence type="ECO:0000256" key="2">
    <source>
        <dbReference type="ARBA" id="ARBA00010145"/>
    </source>
</evidence>
<feature type="transmembrane region" description="Helical" evidence="8">
    <location>
        <begin position="170"/>
        <end position="191"/>
    </location>
</feature>
<sequence length="312" mass="33233">MLSVLAAILPIFLLIVFGQLLRKLPLFPAEFWRGMDMMGFYVLYPTLLFVTIVRADFARLTFDIIIIALAVGGVLIAAFTLAIWPVLRDRFKVDRPAFSSVFQTTVRWNGFIAFAVAEKLFPPEGAAMVALVMAVVIIPINIEAVAVVAWFTDRSPDFAGVLRRIAVNPLILASAAALIVRVLPFALPVPVMEMLDLLGRAALGMGLVAIGAGLRPQDALRPGFPVILAAANKLMVFPSLVISAAVVLGLGGQQLAYLALCASVPTAMNGYVLARQMGGDAELYAAIATVQTAVSFISIPMVLAVVAQLSPG</sequence>
<dbReference type="InterPro" id="IPR038770">
    <property type="entry name" value="Na+/solute_symporter_sf"/>
</dbReference>
<keyword evidence="3" id="KW-0813">Transport</keyword>